<keyword evidence="4 6" id="KW-1133">Transmembrane helix</keyword>
<comment type="similarity">
    <text evidence="2">Belongs to the UPF0382 family.</text>
</comment>
<evidence type="ECO:0000256" key="2">
    <source>
        <dbReference type="ARBA" id="ARBA00009694"/>
    </source>
</evidence>
<evidence type="ECO:0000256" key="6">
    <source>
        <dbReference type="SAM" id="Phobius"/>
    </source>
</evidence>
<proteinExistence type="inferred from homology"/>
<feature type="transmembrane region" description="Helical" evidence="6">
    <location>
        <begin position="44"/>
        <end position="60"/>
    </location>
</feature>
<keyword evidence="5 6" id="KW-0472">Membrane</keyword>
<evidence type="ECO:0000256" key="1">
    <source>
        <dbReference type="ARBA" id="ARBA00004141"/>
    </source>
</evidence>
<dbReference type="Pfam" id="PF04241">
    <property type="entry name" value="DUF423"/>
    <property type="match status" value="1"/>
</dbReference>
<feature type="transmembrane region" description="Helical" evidence="6">
    <location>
        <begin position="92"/>
        <end position="116"/>
    </location>
</feature>
<sequence>MIKLLGVLGSALCLLAVAMGAYASHGSGLDAKATQSLEVAVRYQFWHGLMLVALSVLPLCRIRRIWAGTVMAIATIAFSGSIYLLVLAGLHAVWWVTPLGGTGLMLAWALVIWAYIRER</sequence>
<keyword evidence="7" id="KW-0732">Signal</keyword>
<name>A0AA42B6R8_9GAMM</name>
<feature type="transmembrane region" description="Helical" evidence="6">
    <location>
        <begin position="65"/>
        <end position="86"/>
    </location>
</feature>
<gene>
    <name evidence="8" type="ORF">NAF29_05355</name>
</gene>
<dbReference type="GO" id="GO:0005886">
    <property type="term" value="C:plasma membrane"/>
    <property type="evidence" value="ECO:0007669"/>
    <property type="project" value="TreeGrafter"/>
</dbReference>
<dbReference type="EMBL" id="JAMQGP010000002">
    <property type="protein sequence ID" value="MCM2679102.1"/>
    <property type="molecule type" value="Genomic_DNA"/>
</dbReference>
<dbReference type="InterPro" id="IPR006696">
    <property type="entry name" value="DUF423"/>
</dbReference>
<dbReference type="PANTHER" id="PTHR43461:SF1">
    <property type="entry name" value="TRANSMEMBRANE PROTEIN 256"/>
    <property type="match status" value="1"/>
</dbReference>
<keyword evidence="3 6" id="KW-0812">Transmembrane</keyword>
<evidence type="ECO:0000256" key="5">
    <source>
        <dbReference type="ARBA" id="ARBA00023136"/>
    </source>
</evidence>
<dbReference type="AlphaFoldDB" id="A0AA42B6R8"/>
<comment type="subcellular location">
    <subcellularLocation>
        <location evidence="1">Membrane</location>
        <topology evidence="1">Multi-pass membrane protein</topology>
    </subcellularLocation>
</comment>
<dbReference type="PANTHER" id="PTHR43461">
    <property type="entry name" value="TRANSMEMBRANE PROTEIN 256"/>
    <property type="match status" value="1"/>
</dbReference>
<evidence type="ECO:0000256" key="3">
    <source>
        <dbReference type="ARBA" id="ARBA00022692"/>
    </source>
</evidence>
<evidence type="ECO:0000313" key="8">
    <source>
        <dbReference type="EMBL" id="MCM2679102.1"/>
    </source>
</evidence>
<evidence type="ECO:0000256" key="4">
    <source>
        <dbReference type="ARBA" id="ARBA00022989"/>
    </source>
</evidence>
<feature type="chain" id="PRO_5041372135" evidence="7">
    <location>
        <begin position="24"/>
        <end position="119"/>
    </location>
</feature>
<dbReference type="RefSeq" id="WP_251260465.1">
    <property type="nucleotide sequence ID" value="NZ_JAMQGP010000002.1"/>
</dbReference>
<evidence type="ECO:0000256" key="7">
    <source>
        <dbReference type="SAM" id="SignalP"/>
    </source>
</evidence>
<evidence type="ECO:0000313" key="9">
    <source>
        <dbReference type="Proteomes" id="UP001165393"/>
    </source>
</evidence>
<reference evidence="8 9" key="1">
    <citation type="journal article" date="2013" name="Antonie Van Leeuwenhoek">
        <title>Echinimonas agarilytica gen. nov., sp. nov., a new gammaproteobacterium isolated from the sea urchin Strongylocentrotus intermedius.</title>
        <authorList>
            <person name="Nedashkovskaya O.I."/>
            <person name="Stenkova A.M."/>
            <person name="Zhukova N.V."/>
            <person name="Van Trappen S."/>
            <person name="Lee J.S."/>
            <person name="Kim S.B."/>
        </authorList>
    </citation>
    <scope>NUCLEOTIDE SEQUENCE [LARGE SCALE GENOMIC DNA]</scope>
    <source>
        <strain evidence="8 9">KMM 6351</strain>
    </source>
</reference>
<comment type="caution">
    <text evidence="8">The sequence shown here is derived from an EMBL/GenBank/DDBJ whole genome shotgun (WGS) entry which is preliminary data.</text>
</comment>
<dbReference type="Proteomes" id="UP001165393">
    <property type="component" value="Unassembled WGS sequence"/>
</dbReference>
<organism evidence="8 9">
    <name type="scientific">Echinimonas agarilytica</name>
    <dbReference type="NCBI Taxonomy" id="1215918"/>
    <lineage>
        <taxon>Bacteria</taxon>
        <taxon>Pseudomonadati</taxon>
        <taxon>Pseudomonadota</taxon>
        <taxon>Gammaproteobacteria</taxon>
        <taxon>Alteromonadales</taxon>
        <taxon>Echinimonadaceae</taxon>
        <taxon>Echinimonas</taxon>
    </lineage>
</organism>
<feature type="signal peptide" evidence="7">
    <location>
        <begin position="1"/>
        <end position="23"/>
    </location>
</feature>
<protein>
    <submittedName>
        <fullName evidence="8">DUF423 domain-containing protein</fullName>
    </submittedName>
</protein>
<keyword evidence="9" id="KW-1185">Reference proteome</keyword>
<accession>A0AA42B6R8</accession>